<evidence type="ECO:0000313" key="1">
    <source>
        <dbReference type="EMBL" id="GEM42515.1"/>
    </source>
</evidence>
<keyword evidence="2" id="KW-1185">Reference proteome</keyword>
<proteinExistence type="predicted"/>
<dbReference type="EMBL" id="BJXA01000071">
    <property type="protein sequence ID" value="GEM42515.1"/>
    <property type="molecule type" value="Genomic_DNA"/>
</dbReference>
<reference evidence="1 2" key="1">
    <citation type="submission" date="2019-07" db="EMBL/GenBank/DDBJ databases">
        <title>Whole genome shotgun sequence of Nocardia ninae NBRC 108245.</title>
        <authorList>
            <person name="Hosoyama A."/>
            <person name="Uohara A."/>
            <person name="Ohji S."/>
            <person name="Ichikawa N."/>
        </authorList>
    </citation>
    <scope>NUCLEOTIDE SEQUENCE [LARGE SCALE GENOMIC DNA]</scope>
    <source>
        <strain evidence="1 2">NBRC 108245</strain>
    </source>
</reference>
<comment type="caution">
    <text evidence="1">The sequence shown here is derived from an EMBL/GenBank/DDBJ whole genome shotgun (WGS) entry which is preliminary data.</text>
</comment>
<name>A0A511MPG8_9NOCA</name>
<dbReference type="AlphaFoldDB" id="A0A511MPG8"/>
<evidence type="ECO:0000313" key="2">
    <source>
        <dbReference type="Proteomes" id="UP000321424"/>
    </source>
</evidence>
<accession>A0A511MPG8</accession>
<protein>
    <submittedName>
        <fullName evidence="1">Uncharacterized protein</fullName>
    </submittedName>
</protein>
<organism evidence="1 2">
    <name type="scientific">Nocardia ninae NBRC 108245</name>
    <dbReference type="NCBI Taxonomy" id="1210091"/>
    <lineage>
        <taxon>Bacteria</taxon>
        <taxon>Bacillati</taxon>
        <taxon>Actinomycetota</taxon>
        <taxon>Actinomycetes</taxon>
        <taxon>Mycobacteriales</taxon>
        <taxon>Nocardiaceae</taxon>
        <taxon>Nocardia</taxon>
    </lineage>
</organism>
<dbReference type="Proteomes" id="UP000321424">
    <property type="component" value="Unassembled WGS sequence"/>
</dbReference>
<sequence>MATLAAVGGLTVAGAPNAAADDRAIFELPFGATYYSGTIEFYNRSVVVAGSLRGLSTGCRRGYALSETAWGLVLDDNTTSATCTGPVHREIHLTADVAGGARIVQVWLVDEDNGVLLVGCSVTRGGDRCVRIP</sequence>
<gene>
    <name evidence="1" type="ORF">NN4_70340</name>
</gene>